<proteinExistence type="predicted"/>
<dbReference type="EMBL" id="LT981265">
    <property type="protein sequence ID" value="SPC34231.1"/>
    <property type="molecule type" value="Genomic_DNA"/>
</dbReference>
<dbReference type="KEGG" id="ncv:NCAV_1054"/>
<evidence type="ECO:0000313" key="3">
    <source>
        <dbReference type="Proteomes" id="UP000236248"/>
    </source>
</evidence>
<feature type="transmembrane region" description="Helical" evidence="1">
    <location>
        <begin position="276"/>
        <end position="297"/>
    </location>
</feature>
<evidence type="ECO:0000256" key="1">
    <source>
        <dbReference type="SAM" id="Phobius"/>
    </source>
</evidence>
<evidence type="ECO:0000313" key="2">
    <source>
        <dbReference type="EMBL" id="SPC34231.1"/>
    </source>
</evidence>
<protein>
    <submittedName>
        <fullName evidence="2">Uncharacterized protein</fullName>
    </submittedName>
</protein>
<feature type="transmembrane region" description="Helical" evidence="1">
    <location>
        <begin position="303"/>
        <end position="326"/>
    </location>
</feature>
<feature type="transmembrane region" description="Helical" evidence="1">
    <location>
        <begin position="69"/>
        <end position="87"/>
    </location>
</feature>
<gene>
    <name evidence="2" type="ORF">NCAV_1054</name>
</gene>
<dbReference type="AlphaFoldDB" id="A0A2K5ARE8"/>
<dbReference type="GeneID" id="41595088"/>
<accession>A0A2K5ARE8</accession>
<reference evidence="3" key="1">
    <citation type="submission" date="2018-01" db="EMBL/GenBank/DDBJ databases">
        <authorList>
            <person name="Kerou L M."/>
        </authorList>
    </citation>
    <scope>NUCLEOTIDE SEQUENCE [LARGE SCALE GENOMIC DNA]</scope>
    <source>
        <strain evidence="3">SCU2</strain>
    </source>
</reference>
<dbReference type="Proteomes" id="UP000236248">
    <property type="component" value="Chromosome NCAV"/>
</dbReference>
<keyword evidence="1" id="KW-1133">Transmembrane helix</keyword>
<feature type="transmembrane region" description="Helical" evidence="1">
    <location>
        <begin position="244"/>
        <end position="264"/>
    </location>
</feature>
<dbReference type="RefSeq" id="WP_103287060.1">
    <property type="nucleotide sequence ID" value="NZ_LT981265.1"/>
</dbReference>
<feature type="transmembrane region" description="Helical" evidence="1">
    <location>
        <begin position="211"/>
        <end position="232"/>
    </location>
</feature>
<sequence length="718" mass="78404">MVLGLDAGVLTMAAIIATIALVLFVNGILIPEAGNWFLDALVKMPKFEYTFQNGEQGNENFQLYVQLRGVAFLIIAIALTYTAVILMGEEFEVYRKGEAFSTLARGLLFIVVIFTFPAIWDLLAGGIEGLAKYVINPNNPNNPQQKVSELMQYIGGIVPPNIDWDDILQFLTDPNSAMQTIFRDVFMAVFKAVLAALLMVLMFLIGTVRIVLTGILAIALPLILALSLVPYFRHVMDRLKNVLVGLLIAPVLSGLTVSAGLALIHSTNFSPLQQWFAAVAIAFLAIFMPTITAPIVGSLVTSMSAMATGAVLAGAYFGGSAVMGAVRGAYTAITGLQQAGMTGVSPFTYAKAAITGAGSGFMHGLGAGAMRGISEALRTTGFGRLAEPFYMLEKTIARRIPTAGLGTANEIVSNYTGHVTEGLIPLLTMETEYDPAKASQSQAFANKVDQLAKQGKYEDIADYVNSYLGFKSIPRKAEYGRLWAEQINAYGKNAEAITRLYTGLEQMREKGGVSSLTADQLADLVYGRDMYRDIVAREYGIEIPNPAFEASSYMQLPRQLEATTPHLYEAKYALANTIANVDTTNVPKIRGKTSGTLQKAIRSAVERYWESKGIDTVKSAHIIDEFARTTARRIAKIYSKEPERIYALIKRLDREGFIPYADFSNNLKAEADKLLTTNDIHSIYERHKGHAEDWSSFFALAEKNTTNNNNNNNANKQA</sequence>
<organism evidence="2 3">
    <name type="scientific">Candidatus Nitrosocaldus cavascurensis</name>
    <dbReference type="NCBI Taxonomy" id="2058097"/>
    <lineage>
        <taxon>Archaea</taxon>
        <taxon>Nitrososphaerota</taxon>
        <taxon>Nitrososphaeria</taxon>
        <taxon>Candidatus Nitrosocaldales</taxon>
        <taxon>Candidatus Nitrosocaldaceae</taxon>
        <taxon>Candidatus Nitrosocaldus</taxon>
    </lineage>
</organism>
<keyword evidence="3" id="KW-1185">Reference proteome</keyword>
<keyword evidence="1" id="KW-0812">Transmembrane</keyword>
<feature type="transmembrane region" description="Helical" evidence="1">
    <location>
        <begin position="185"/>
        <end position="204"/>
    </location>
</feature>
<feature type="transmembrane region" description="Helical" evidence="1">
    <location>
        <begin position="99"/>
        <end position="120"/>
    </location>
</feature>
<feature type="transmembrane region" description="Helical" evidence="1">
    <location>
        <begin position="7"/>
        <end position="30"/>
    </location>
</feature>
<name>A0A2K5ARE8_9ARCH</name>
<keyword evidence="1" id="KW-0472">Membrane</keyword>